<evidence type="ECO:0000313" key="2">
    <source>
        <dbReference type="EMBL" id="KAH3805640.1"/>
    </source>
</evidence>
<dbReference type="AlphaFoldDB" id="A0A9D4JBG9"/>
<evidence type="ECO:0000313" key="4">
    <source>
        <dbReference type="Proteomes" id="UP000828390"/>
    </source>
</evidence>
<keyword evidence="1" id="KW-1133">Transmembrane helix</keyword>
<proteinExistence type="predicted"/>
<name>A0A9D4JBG9_DREPO</name>
<dbReference type="EMBL" id="JAIWYP010000006">
    <property type="protein sequence ID" value="KAH3805802.1"/>
    <property type="molecule type" value="Genomic_DNA"/>
</dbReference>
<organism evidence="2 4">
    <name type="scientific">Dreissena polymorpha</name>
    <name type="common">Zebra mussel</name>
    <name type="synonym">Mytilus polymorpha</name>
    <dbReference type="NCBI Taxonomy" id="45954"/>
    <lineage>
        <taxon>Eukaryota</taxon>
        <taxon>Metazoa</taxon>
        <taxon>Spiralia</taxon>
        <taxon>Lophotrochozoa</taxon>
        <taxon>Mollusca</taxon>
        <taxon>Bivalvia</taxon>
        <taxon>Autobranchia</taxon>
        <taxon>Heteroconchia</taxon>
        <taxon>Euheterodonta</taxon>
        <taxon>Imparidentia</taxon>
        <taxon>Neoheterodontei</taxon>
        <taxon>Myida</taxon>
        <taxon>Dreissenoidea</taxon>
        <taxon>Dreissenidae</taxon>
        <taxon>Dreissena</taxon>
    </lineage>
</organism>
<evidence type="ECO:0000313" key="3">
    <source>
        <dbReference type="EMBL" id="KAH3805802.1"/>
    </source>
</evidence>
<evidence type="ECO:0000256" key="1">
    <source>
        <dbReference type="SAM" id="Phobius"/>
    </source>
</evidence>
<reference evidence="2" key="2">
    <citation type="submission" date="2020-11" db="EMBL/GenBank/DDBJ databases">
        <authorList>
            <person name="McCartney M.A."/>
            <person name="Auch B."/>
            <person name="Kono T."/>
            <person name="Mallez S."/>
            <person name="Becker A."/>
            <person name="Gohl D.M."/>
            <person name="Silverstein K.A.T."/>
            <person name="Koren S."/>
            <person name="Bechman K.B."/>
            <person name="Herman A."/>
            <person name="Abrahante J.E."/>
            <person name="Garbe J."/>
        </authorList>
    </citation>
    <scope>NUCLEOTIDE SEQUENCE</scope>
    <source>
        <strain evidence="2">Duluth1</strain>
        <tissue evidence="2">Whole animal</tissue>
    </source>
</reference>
<gene>
    <name evidence="2" type="ORF">DPMN_133945</name>
    <name evidence="3" type="ORF">DPMN_134110</name>
</gene>
<accession>A0A9D4JBG9</accession>
<reference evidence="2" key="1">
    <citation type="journal article" date="2019" name="bioRxiv">
        <title>The Genome of the Zebra Mussel, Dreissena polymorpha: A Resource for Invasive Species Research.</title>
        <authorList>
            <person name="McCartney M.A."/>
            <person name="Auch B."/>
            <person name="Kono T."/>
            <person name="Mallez S."/>
            <person name="Zhang Y."/>
            <person name="Obille A."/>
            <person name="Becker A."/>
            <person name="Abrahante J.E."/>
            <person name="Garbe J."/>
            <person name="Badalamenti J.P."/>
            <person name="Herman A."/>
            <person name="Mangelson H."/>
            <person name="Liachko I."/>
            <person name="Sullivan S."/>
            <person name="Sone E.D."/>
            <person name="Koren S."/>
            <person name="Silverstein K.A.T."/>
            <person name="Beckman K.B."/>
            <person name="Gohl D.M."/>
        </authorList>
    </citation>
    <scope>NUCLEOTIDE SEQUENCE</scope>
    <source>
        <strain evidence="2">Duluth1</strain>
        <tissue evidence="2">Whole animal</tissue>
    </source>
</reference>
<keyword evidence="1" id="KW-0812">Transmembrane</keyword>
<sequence length="89" mass="9540">MSDTRPPSYSAVASMRARSLGDVWSTGDHDQTSVHGANIPTVSRLSLRRRNTVAVVLVAVGLLATVAAISGLVLHFLNPKGERRVVNVY</sequence>
<dbReference type="Proteomes" id="UP000828390">
    <property type="component" value="Unassembled WGS sequence"/>
</dbReference>
<comment type="caution">
    <text evidence="2">The sequence shown here is derived from an EMBL/GenBank/DDBJ whole genome shotgun (WGS) entry which is preliminary data.</text>
</comment>
<feature type="transmembrane region" description="Helical" evidence="1">
    <location>
        <begin position="53"/>
        <end position="77"/>
    </location>
</feature>
<keyword evidence="1" id="KW-0472">Membrane</keyword>
<keyword evidence="4" id="KW-1185">Reference proteome</keyword>
<dbReference type="EMBL" id="JAIWYP010000006">
    <property type="protein sequence ID" value="KAH3805640.1"/>
    <property type="molecule type" value="Genomic_DNA"/>
</dbReference>
<protein>
    <submittedName>
        <fullName evidence="2">Uncharacterized protein</fullName>
    </submittedName>
</protein>